<dbReference type="EMBL" id="DS268541">
    <property type="protein sequence ID" value="EFO88171.1"/>
    <property type="molecule type" value="Genomic_DNA"/>
</dbReference>
<dbReference type="AlphaFoldDB" id="E3N6P9"/>
<dbReference type="InParanoid" id="E3N6P9"/>
<organism evidence="2">
    <name type="scientific">Caenorhabditis remanei</name>
    <name type="common">Caenorhabditis vulgaris</name>
    <dbReference type="NCBI Taxonomy" id="31234"/>
    <lineage>
        <taxon>Eukaryota</taxon>
        <taxon>Metazoa</taxon>
        <taxon>Ecdysozoa</taxon>
        <taxon>Nematoda</taxon>
        <taxon>Chromadorea</taxon>
        <taxon>Rhabditida</taxon>
        <taxon>Rhabditina</taxon>
        <taxon>Rhabditomorpha</taxon>
        <taxon>Rhabditoidea</taxon>
        <taxon>Rhabditidae</taxon>
        <taxon>Peloderinae</taxon>
        <taxon>Caenorhabditis</taxon>
    </lineage>
</organism>
<evidence type="ECO:0000313" key="2">
    <source>
        <dbReference type="Proteomes" id="UP000008281"/>
    </source>
</evidence>
<name>E3N6P9_CAERE</name>
<keyword evidence="2" id="KW-1185">Reference proteome</keyword>
<accession>E3N6P9</accession>
<sequence>MAFYNVQLQIYPGIDATLTTEEVVNYIEHLKLQLDYNFDNTLEEQQQLMRLFHAATL</sequence>
<protein>
    <submittedName>
        <fullName evidence="1">Uncharacterized protein</fullName>
    </submittedName>
</protein>
<evidence type="ECO:0000313" key="1">
    <source>
        <dbReference type="EMBL" id="EFO88171.1"/>
    </source>
</evidence>
<dbReference type="HOGENOM" id="CLU_2998440_0_0_1"/>
<dbReference type="Proteomes" id="UP000008281">
    <property type="component" value="Unassembled WGS sequence"/>
</dbReference>
<reference evidence="1" key="1">
    <citation type="submission" date="2007-07" db="EMBL/GenBank/DDBJ databases">
        <title>PCAP assembly of the Caenorhabditis remanei genome.</title>
        <authorList>
            <consortium name="The Caenorhabditis remanei Sequencing Consortium"/>
            <person name="Wilson R.K."/>
        </authorList>
    </citation>
    <scope>NUCLEOTIDE SEQUENCE [LARGE SCALE GENOMIC DNA]</scope>
    <source>
        <strain evidence="1">PB4641</strain>
    </source>
</reference>
<proteinExistence type="predicted"/>
<gene>
    <name evidence="1" type="ORF">CRE_06941</name>
</gene>